<keyword evidence="5" id="KW-0552">Olfaction</keyword>
<keyword evidence="3" id="KW-0716">Sensory transduction</keyword>
<organism evidence="11 12">
    <name type="scientific">Agrilus planipennis</name>
    <name type="common">Emerald ash borer</name>
    <name type="synonym">Agrilus marcopoli</name>
    <dbReference type="NCBI Taxonomy" id="224129"/>
    <lineage>
        <taxon>Eukaryota</taxon>
        <taxon>Metazoa</taxon>
        <taxon>Ecdysozoa</taxon>
        <taxon>Arthropoda</taxon>
        <taxon>Hexapoda</taxon>
        <taxon>Insecta</taxon>
        <taxon>Pterygota</taxon>
        <taxon>Neoptera</taxon>
        <taxon>Endopterygota</taxon>
        <taxon>Coleoptera</taxon>
        <taxon>Polyphaga</taxon>
        <taxon>Elateriformia</taxon>
        <taxon>Buprestoidea</taxon>
        <taxon>Buprestidae</taxon>
        <taxon>Agrilinae</taxon>
        <taxon>Agrilus</taxon>
    </lineage>
</organism>
<reference evidence="12" key="1">
    <citation type="submission" date="2025-08" db="UniProtKB">
        <authorList>
            <consortium name="RefSeq"/>
        </authorList>
    </citation>
    <scope>IDENTIFICATION</scope>
    <source>
        <tissue evidence="12">Entire body</tissue>
    </source>
</reference>
<evidence type="ECO:0000256" key="9">
    <source>
        <dbReference type="ARBA" id="ARBA00023224"/>
    </source>
</evidence>
<accession>A0A1W4WH69</accession>
<feature type="transmembrane region" description="Helical" evidence="10">
    <location>
        <begin position="172"/>
        <end position="194"/>
    </location>
</feature>
<keyword evidence="7 10" id="KW-0472">Membrane</keyword>
<evidence type="ECO:0000256" key="7">
    <source>
        <dbReference type="ARBA" id="ARBA00023136"/>
    </source>
</evidence>
<keyword evidence="6 10" id="KW-1133">Transmembrane helix</keyword>
<keyword evidence="2" id="KW-1003">Cell membrane</keyword>
<evidence type="ECO:0000313" key="12">
    <source>
        <dbReference type="RefSeq" id="XP_018319360.1"/>
    </source>
</evidence>
<evidence type="ECO:0000256" key="3">
    <source>
        <dbReference type="ARBA" id="ARBA00022606"/>
    </source>
</evidence>
<dbReference type="OrthoDB" id="6597368at2759"/>
<gene>
    <name evidence="12" type="primary">LOC108732860</name>
</gene>
<dbReference type="InParanoid" id="A0A1W4WH69"/>
<dbReference type="RefSeq" id="XP_018319360.1">
    <property type="nucleotide sequence ID" value="XM_018463858.1"/>
</dbReference>
<dbReference type="GO" id="GO:0005549">
    <property type="term" value="F:odorant binding"/>
    <property type="evidence" value="ECO:0007669"/>
    <property type="project" value="InterPro"/>
</dbReference>
<dbReference type="PANTHER" id="PTHR21137:SF35">
    <property type="entry name" value="ODORANT RECEPTOR 19A-RELATED"/>
    <property type="match status" value="1"/>
</dbReference>
<dbReference type="InterPro" id="IPR004117">
    <property type="entry name" value="7tm6_olfct_rcpt"/>
</dbReference>
<dbReference type="GO" id="GO:0005886">
    <property type="term" value="C:plasma membrane"/>
    <property type="evidence" value="ECO:0007669"/>
    <property type="project" value="UniProtKB-SubCell"/>
</dbReference>
<dbReference type="GO" id="GO:0007165">
    <property type="term" value="P:signal transduction"/>
    <property type="evidence" value="ECO:0007669"/>
    <property type="project" value="UniProtKB-KW"/>
</dbReference>
<evidence type="ECO:0000256" key="4">
    <source>
        <dbReference type="ARBA" id="ARBA00022692"/>
    </source>
</evidence>
<evidence type="ECO:0000256" key="8">
    <source>
        <dbReference type="ARBA" id="ARBA00023170"/>
    </source>
</evidence>
<evidence type="ECO:0000256" key="2">
    <source>
        <dbReference type="ARBA" id="ARBA00022475"/>
    </source>
</evidence>
<name>A0A1W4WH69_AGRPL</name>
<dbReference type="GeneID" id="108732860"/>
<proteinExistence type="predicted"/>
<evidence type="ECO:0000256" key="1">
    <source>
        <dbReference type="ARBA" id="ARBA00004651"/>
    </source>
</evidence>
<sequence>MALYSVAHLKILMEAIRTIRERSYKQLNIDYIPECPDWNPRIQKVMDEEMNLCILHLQAICRMCNRIEEIYQIIMLVQAMNALALFCTSLFLLSSVPLLSSSFLVELIYWCGLIWQFLQYCWYGDRLTTTSLQVSDAFYEADWLHASKSFKHKMLFSMCRLRRPIILTAGKFMYLKLSTFVAILKASYSFYALLKNSSGGPTRLM</sequence>
<keyword evidence="9" id="KW-0807">Transducer</keyword>
<dbReference type="GO" id="GO:0004984">
    <property type="term" value="F:olfactory receptor activity"/>
    <property type="evidence" value="ECO:0007669"/>
    <property type="project" value="InterPro"/>
</dbReference>
<dbReference type="PANTHER" id="PTHR21137">
    <property type="entry name" value="ODORANT RECEPTOR"/>
    <property type="match status" value="1"/>
</dbReference>
<protein>
    <submittedName>
        <fullName evidence="12">Odorant receptor 2a-like</fullName>
    </submittedName>
</protein>
<evidence type="ECO:0000256" key="5">
    <source>
        <dbReference type="ARBA" id="ARBA00022725"/>
    </source>
</evidence>
<keyword evidence="8" id="KW-0675">Receptor</keyword>
<evidence type="ECO:0000313" key="11">
    <source>
        <dbReference type="Proteomes" id="UP000192223"/>
    </source>
</evidence>
<evidence type="ECO:0000256" key="10">
    <source>
        <dbReference type="SAM" id="Phobius"/>
    </source>
</evidence>
<dbReference type="AlphaFoldDB" id="A0A1W4WH69"/>
<evidence type="ECO:0000256" key="6">
    <source>
        <dbReference type="ARBA" id="ARBA00022989"/>
    </source>
</evidence>
<keyword evidence="11" id="KW-1185">Reference proteome</keyword>
<feature type="transmembrane region" description="Helical" evidence="10">
    <location>
        <begin position="70"/>
        <end position="92"/>
    </location>
</feature>
<keyword evidence="4 10" id="KW-0812">Transmembrane</keyword>
<dbReference type="Pfam" id="PF02949">
    <property type="entry name" value="7tm_6"/>
    <property type="match status" value="1"/>
</dbReference>
<dbReference type="Proteomes" id="UP000192223">
    <property type="component" value="Unplaced"/>
</dbReference>
<comment type="subcellular location">
    <subcellularLocation>
        <location evidence="1">Cell membrane</location>
        <topology evidence="1">Multi-pass membrane protein</topology>
    </subcellularLocation>
</comment>
<feature type="transmembrane region" description="Helical" evidence="10">
    <location>
        <begin position="98"/>
        <end position="118"/>
    </location>
</feature>
<dbReference type="KEGG" id="apln:108732860"/>